<dbReference type="HOGENOM" id="CLU_1751458_0_0_1"/>
<evidence type="ECO:0000313" key="1">
    <source>
        <dbReference type="EMBL" id="EKC32368.1"/>
    </source>
</evidence>
<dbReference type="EMBL" id="JH816574">
    <property type="protein sequence ID" value="EKC32368.1"/>
    <property type="molecule type" value="Genomic_DNA"/>
</dbReference>
<reference evidence="1" key="1">
    <citation type="journal article" date="2012" name="Nature">
        <title>The oyster genome reveals stress adaptation and complexity of shell formation.</title>
        <authorList>
            <person name="Zhang G."/>
            <person name="Fang X."/>
            <person name="Guo X."/>
            <person name="Li L."/>
            <person name="Luo R."/>
            <person name="Xu F."/>
            <person name="Yang P."/>
            <person name="Zhang L."/>
            <person name="Wang X."/>
            <person name="Qi H."/>
            <person name="Xiong Z."/>
            <person name="Que H."/>
            <person name="Xie Y."/>
            <person name="Holland P.W."/>
            <person name="Paps J."/>
            <person name="Zhu Y."/>
            <person name="Wu F."/>
            <person name="Chen Y."/>
            <person name="Wang J."/>
            <person name="Peng C."/>
            <person name="Meng J."/>
            <person name="Yang L."/>
            <person name="Liu J."/>
            <person name="Wen B."/>
            <person name="Zhang N."/>
            <person name="Huang Z."/>
            <person name="Zhu Q."/>
            <person name="Feng Y."/>
            <person name="Mount A."/>
            <person name="Hedgecock D."/>
            <person name="Xu Z."/>
            <person name="Liu Y."/>
            <person name="Domazet-Loso T."/>
            <person name="Du Y."/>
            <person name="Sun X."/>
            <person name="Zhang S."/>
            <person name="Liu B."/>
            <person name="Cheng P."/>
            <person name="Jiang X."/>
            <person name="Li J."/>
            <person name="Fan D."/>
            <person name="Wang W."/>
            <person name="Fu W."/>
            <person name="Wang T."/>
            <person name="Wang B."/>
            <person name="Zhang J."/>
            <person name="Peng Z."/>
            <person name="Li Y."/>
            <person name="Li N."/>
            <person name="Wang J."/>
            <person name="Chen M."/>
            <person name="He Y."/>
            <person name="Tan F."/>
            <person name="Song X."/>
            <person name="Zheng Q."/>
            <person name="Huang R."/>
            <person name="Yang H."/>
            <person name="Du X."/>
            <person name="Chen L."/>
            <person name="Yang M."/>
            <person name="Gaffney P.M."/>
            <person name="Wang S."/>
            <person name="Luo L."/>
            <person name="She Z."/>
            <person name="Ming Y."/>
            <person name="Huang W."/>
            <person name="Zhang S."/>
            <person name="Huang B."/>
            <person name="Zhang Y."/>
            <person name="Qu T."/>
            <person name="Ni P."/>
            <person name="Miao G."/>
            <person name="Wang J."/>
            <person name="Wang Q."/>
            <person name="Steinberg C.E."/>
            <person name="Wang H."/>
            <person name="Li N."/>
            <person name="Qian L."/>
            <person name="Zhang G."/>
            <person name="Li Y."/>
            <person name="Yang H."/>
            <person name="Liu X."/>
            <person name="Wang J."/>
            <person name="Yin Y."/>
            <person name="Wang J."/>
        </authorList>
    </citation>
    <scope>NUCLEOTIDE SEQUENCE [LARGE SCALE GENOMIC DNA]</scope>
    <source>
        <strain evidence="1">05x7-T-G4-1.051#20</strain>
    </source>
</reference>
<accession>K1QEM2</accession>
<sequence length="176" mass="20188">MNMEKWKCDSCPSLDKREIRWQKIDASDASIAFPQLSEEEIRELTMGVYQIKLAKSYAQEHVDKDGNYEILVNNDHDGILCAKLQSRHVSAKKYMLWIGFDEMSIKSWFCKCKVGSRVVGMCAHITSVIWFLSYAKYKDIQNLGVRNWCSYVDDAAALPVDNSDSEEDSLVGNEEE</sequence>
<dbReference type="InParanoid" id="K1QEM2"/>
<organism evidence="1">
    <name type="scientific">Magallana gigas</name>
    <name type="common">Pacific oyster</name>
    <name type="synonym">Crassostrea gigas</name>
    <dbReference type="NCBI Taxonomy" id="29159"/>
    <lineage>
        <taxon>Eukaryota</taxon>
        <taxon>Metazoa</taxon>
        <taxon>Spiralia</taxon>
        <taxon>Lophotrochozoa</taxon>
        <taxon>Mollusca</taxon>
        <taxon>Bivalvia</taxon>
        <taxon>Autobranchia</taxon>
        <taxon>Pteriomorphia</taxon>
        <taxon>Ostreida</taxon>
        <taxon>Ostreoidea</taxon>
        <taxon>Ostreidae</taxon>
        <taxon>Magallana</taxon>
    </lineage>
</organism>
<dbReference type="AlphaFoldDB" id="K1QEM2"/>
<protein>
    <submittedName>
        <fullName evidence="1">Uncharacterized protein</fullName>
    </submittedName>
</protein>
<proteinExistence type="predicted"/>
<gene>
    <name evidence="1" type="ORF">CGI_10012039</name>
</gene>
<name>K1QEM2_MAGGI</name>